<evidence type="ECO:0000313" key="2">
    <source>
        <dbReference type="EMBL" id="KYN02330.1"/>
    </source>
</evidence>
<reference evidence="2 3" key="1">
    <citation type="submission" date="2016-03" db="EMBL/GenBank/DDBJ databases">
        <title>Cyphomyrmex costatus WGS genome.</title>
        <authorList>
            <person name="Nygaard S."/>
            <person name="Hu H."/>
            <person name="Boomsma J."/>
            <person name="Zhang G."/>
        </authorList>
    </citation>
    <scope>NUCLEOTIDE SEQUENCE [LARGE SCALE GENOMIC DNA]</scope>
    <source>
        <strain evidence="2">MS0001</strain>
        <tissue evidence="2">Whole body</tissue>
    </source>
</reference>
<proteinExistence type="predicted"/>
<sequence>MARAAPAPPPRSRLRLNGRLSRAIETKRRCRAPARKSDDRLIQFRRDSTRQIFCQLLSPRWSLRRIKVTTENVIDRAGISGDLYRYLFAGKILGAIPSRMDRTRSPGRCGQASSSSSSVGPSLGRESHKGPVYI</sequence>
<dbReference type="EMBL" id="KQ977492">
    <property type="protein sequence ID" value="KYN02330.1"/>
    <property type="molecule type" value="Genomic_DNA"/>
</dbReference>
<gene>
    <name evidence="2" type="ORF">ALC62_06879</name>
</gene>
<keyword evidence="3" id="KW-1185">Reference proteome</keyword>
<feature type="region of interest" description="Disordered" evidence="1">
    <location>
        <begin position="99"/>
        <end position="134"/>
    </location>
</feature>
<evidence type="ECO:0000256" key="1">
    <source>
        <dbReference type="SAM" id="MobiDB-lite"/>
    </source>
</evidence>
<dbReference type="AlphaFoldDB" id="A0A151IIF1"/>
<dbReference type="Proteomes" id="UP000078542">
    <property type="component" value="Unassembled WGS sequence"/>
</dbReference>
<protein>
    <submittedName>
        <fullName evidence="2">Uncharacterized protein</fullName>
    </submittedName>
</protein>
<name>A0A151IIF1_9HYME</name>
<organism evidence="2 3">
    <name type="scientific">Cyphomyrmex costatus</name>
    <dbReference type="NCBI Taxonomy" id="456900"/>
    <lineage>
        <taxon>Eukaryota</taxon>
        <taxon>Metazoa</taxon>
        <taxon>Ecdysozoa</taxon>
        <taxon>Arthropoda</taxon>
        <taxon>Hexapoda</taxon>
        <taxon>Insecta</taxon>
        <taxon>Pterygota</taxon>
        <taxon>Neoptera</taxon>
        <taxon>Endopterygota</taxon>
        <taxon>Hymenoptera</taxon>
        <taxon>Apocrita</taxon>
        <taxon>Aculeata</taxon>
        <taxon>Formicoidea</taxon>
        <taxon>Formicidae</taxon>
        <taxon>Myrmicinae</taxon>
        <taxon>Cyphomyrmex</taxon>
    </lineage>
</organism>
<evidence type="ECO:0000313" key="3">
    <source>
        <dbReference type="Proteomes" id="UP000078542"/>
    </source>
</evidence>
<feature type="compositionally biased region" description="Basic and acidic residues" evidence="1">
    <location>
        <begin position="125"/>
        <end position="134"/>
    </location>
</feature>
<accession>A0A151IIF1</accession>